<sequence length="115" mass="12576">MANCCCLAHCCLGRSSRTAPFNEMPPPTPLPDRLRDAADGEARIAPSEPTLPAVECCKDARNSVSVEQQSHKGQFSSRRILSRSANGCIASRALALLVWRELSKGVMSLRARHWT</sequence>
<evidence type="ECO:0000313" key="2">
    <source>
        <dbReference type="EMBL" id="OAQ83017.1"/>
    </source>
</evidence>
<dbReference type="Proteomes" id="UP000078240">
    <property type="component" value="Unassembled WGS sequence"/>
</dbReference>
<dbReference type="Proteomes" id="UP000078340">
    <property type="component" value="Unassembled WGS sequence"/>
</dbReference>
<dbReference type="AlphaFoldDB" id="A0A179GYF9"/>
<organism evidence="2 3">
    <name type="scientific">Purpureocillium lilacinum</name>
    <name type="common">Paecilomyces lilacinus</name>
    <dbReference type="NCBI Taxonomy" id="33203"/>
    <lineage>
        <taxon>Eukaryota</taxon>
        <taxon>Fungi</taxon>
        <taxon>Dikarya</taxon>
        <taxon>Ascomycota</taxon>
        <taxon>Pezizomycotina</taxon>
        <taxon>Sordariomycetes</taxon>
        <taxon>Hypocreomycetidae</taxon>
        <taxon>Hypocreales</taxon>
        <taxon>Ophiocordycipitaceae</taxon>
        <taxon>Purpureocillium</taxon>
    </lineage>
</organism>
<comment type="caution">
    <text evidence="2">The sequence shown here is derived from an EMBL/GenBank/DDBJ whole genome shotgun (WGS) entry which is preliminary data.</text>
</comment>
<dbReference type="EMBL" id="LSBH01000009">
    <property type="protein sequence ID" value="OAQ74905.1"/>
    <property type="molecule type" value="Genomic_DNA"/>
</dbReference>
<evidence type="ECO:0000313" key="3">
    <source>
        <dbReference type="Proteomes" id="UP000078340"/>
    </source>
</evidence>
<protein>
    <submittedName>
        <fullName evidence="2">Uncharacterized protein</fullName>
    </submittedName>
</protein>
<gene>
    <name evidence="1" type="ORF">VFPBJ_10200</name>
    <name evidence="2" type="ORF">VFPFJ_08820</name>
</gene>
<name>A0A179GYF9_PURLI</name>
<proteinExistence type="predicted"/>
<evidence type="ECO:0000313" key="1">
    <source>
        <dbReference type="EMBL" id="OAQ74905.1"/>
    </source>
</evidence>
<dbReference type="EMBL" id="LSBI01000008">
    <property type="protein sequence ID" value="OAQ83017.1"/>
    <property type="molecule type" value="Genomic_DNA"/>
</dbReference>
<accession>A0A179GYF9</accession>
<reference evidence="2 3" key="1">
    <citation type="submission" date="2016-02" db="EMBL/GenBank/DDBJ databases">
        <title>Biosynthesis of antibiotic leucinostatins and their inhibition on Phytophthora in bio-control Purpureocillium lilacinum.</title>
        <authorList>
            <person name="Wang G."/>
            <person name="Liu Z."/>
            <person name="Lin R."/>
            <person name="Li E."/>
            <person name="Mao Z."/>
            <person name="Ling J."/>
            <person name="Yin W."/>
            <person name="Xie B."/>
        </authorList>
    </citation>
    <scope>NUCLEOTIDE SEQUENCE [LARGE SCALE GENOMIC DNA]</scope>
    <source>
        <strain evidence="1">PLBJ-1</strain>
        <strain evidence="2">PLFJ-1</strain>
    </source>
</reference>